<dbReference type="Gene3D" id="3.40.50.300">
    <property type="entry name" value="P-loop containing nucleotide triphosphate hydrolases"/>
    <property type="match status" value="1"/>
</dbReference>
<evidence type="ECO:0000313" key="6">
    <source>
        <dbReference type="EMBL" id="MEQ2487757.1"/>
    </source>
</evidence>
<feature type="domain" description="Helicase C-terminal" evidence="5">
    <location>
        <begin position="967"/>
        <end position="1120"/>
    </location>
</feature>
<keyword evidence="2" id="KW-0863">Zinc-finger</keyword>
<dbReference type="PROSITE" id="PS50966">
    <property type="entry name" value="ZF_SWIM"/>
    <property type="match status" value="1"/>
</dbReference>
<dbReference type="RefSeq" id="WP_215760841.1">
    <property type="nucleotide sequence ID" value="NZ_JAHKBE010000081.1"/>
</dbReference>
<evidence type="ECO:0000259" key="5">
    <source>
        <dbReference type="PROSITE" id="PS51194"/>
    </source>
</evidence>
<sequence length="1129" mass="128105">MATKYGKTWWGEQWLGALKNIDYSNRLPRGASYARNGMVQEINFSGNIISAKVKGSRRTPYSETIKLPEFSSKDIDKLIKLILEQPVVLSKLFNRQLDESLAKMAEEAGMPLFPKQWKDLKMNCSCPDWAVPCKHLAAVIYKTSMEIDNNPFLVFSLHGVDLMAELEKRGITAADSTEMMEVENMSAVYATMEQMQLRKVPEQMPDYTLLSELTLPLSNLLPSSPAFCHHGDFQQTYQKELLYISKVATKVLQDKQKLFLSTGGKTLNKRDVVSVDDIRPSLLQQLLDINIDFLRDYDDSIAALRSVLICALQLIAHGCVVPQIYYDLVISKGRGRAKAKEEKEYHIIWQPAMIDDATRSIIGRLGQSKELVSKMITYLVPMLSHEGKDELFYDLFFKAECSRFNGIGETNTPGGIRSWIDRYFMQNKHQVTFLIDETEKGFAVDVKADGHPLEDVMTKKAYTSSRMEILRQLAILCDIVDGLDAYINDKGKRSIEFTMQTFPTFLLQVIPAMRLHGVNVIMPKALQTLIRPQISVKLKSKGKDSNGFLSMGDLLDFNWQVAVGNVFLSPEEFDRLLGRAGGLLRFKEQYVYIDEAGLSKLQKVLNAPPKIKPGELLQAALCGEYKGAPVELTDEVRKLIRQFTSQSIIPLPESINAQLRPYQERGFSWMYRNMKIGFGSIIADDMGLGKTLQVITLLAKMKEEGAMDKKKVLVVVPTGLLHNWQAEVKRFAPGLTTGVYHGAARDLKDEACKNADIILSTYGVVRSDADILKKQKWQVLVIDEAQNIKNSDAAQSKAIRSIPANCHIAMSGTPVENRLSEFWSIIDFTNKGYLGSAKDFSDSYAKPIQKYGDSRVAERFRKVTAPFLMRRLKTDKSIISDLPDKIERNELASLTPEQAALYQETVNKCMAVIERMEGEDHQTLFKRQGLILQMMLALKQICNHPTQYLKDNRMDATLSGKTEMLLDMLRSIIDADEKVLIFTQFREMGDLLRHFIRNTLDEEPMFYHGGCSLKQRQEMVDRFQNNRNDRIFILSLKAAGTGLNLTAATHVIHYDLWWNPAVEAQATDRAYRIGQHKNVQVHRFITQNTFEERIDAMIQEKKHLADLTVATGESWIGKLSNKELHEIFG</sequence>
<keyword evidence="7" id="KW-1185">Reference proteome</keyword>
<dbReference type="InterPro" id="IPR007527">
    <property type="entry name" value="Znf_SWIM"/>
</dbReference>
<dbReference type="PANTHER" id="PTHR10799">
    <property type="entry name" value="SNF2/RAD54 HELICASE FAMILY"/>
    <property type="match status" value="1"/>
</dbReference>
<dbReference type="InterPro" id="IPR027417">
    <property type="entry name" value="P-loop_NTPase"/>
</dbReference>
<reference evidence="6 7" key="1">
    <citation type="submission" date="2024-04" db="EMBL/GenBank/DDBJ databases">
        <title>Human intestinal bacterial collection.</title>
        <authorList>
            <person name="Pauvert C."/>
            <person name="Hitch T.C.A."/>
            <person name="Clavel T."/>
        </authorList>
    </citation>
    <scope>NUCLEOTIDE SEQUENCE [LARGE SCALE GENOMIC DNA]</scope>
    <source>
        <strain evidence="6 7">CLA-AA-H145</strain>
    </source>
</reference>
<evidence type="ECO:0000259" key="4">
    <source>
        <dbReference type="PROSITE" id="PS51192"/>
    </source>
</evidence>
<dbReference type="Pfam" id="PF04434">
    <property type="entry name" value="SWIM"/>
    <property type="match status" value="1"/>
</dbReference>
<keyword evidence="2" id="KW-0862">Zinc</keyword>
<dbReference type="Pfam" id="PF12419">
    <property type="entry name" value="DUF3670"/>
    <property type="match status" value="1"/>
</dbReference>
<dbReference type="CDD" id="cd18012">
    <property type="entry name" value="DEXQc_arch_SWI2_SNF2"/>
    <property type="match status" value="1"/>
</dbReference>
<dbReference type="SMART" id="SM00487">
    <property type="entry name" value="DEXDc"/>
    <property type="match status" value="1"/>
</dbReference>
<dbReference type="InterPro" id="IPR022138">
    <property type="entry name" value="DUF3670"/>
</dbReference>
<dbReference type="Pfam" id="PF00271">
    <property type="entry name" value="Helicase_C"/>
    <property type="match status" value="1"/>
</dbReference>
<feature type="domain" description="SWIM-type" evidence="3">
    <location>
        <begin position="113"/>
        <end position="144"/>
    </location>
</feature>
<evidence type="ECO:0000259" key="3">
    <source>
        <dbReference type="PROSITE" id="PS50966"/>
    </source>
</evidence>
<name>A0ABV1FTP6_9BACT</name>
<dbReference type="InterPro" id="IPR014001">
    <property type="entry name" value="Helicase_ATP-bd"/>
</dbReference>
<keyword evidence="1" id="KW-0378">Hydrolase</keyword>
<evidence type="ECO:0000256" key="2">
    <source>
        <dbReference type="PROSITE-ProRule" id="PRU00325"/>
    </source>
</evidence>
<dbReference type="Gene3D" id="3.40.50.10810">
    <property type="entry name" value="Tandem AAA-ATPase domain"/>
    <property type="match status" value="1"/>
</dbReference>
<protein>
    <submittedName>
        <fullName evidence="6">SNF2-related protein</fullName>
    </submittedName>
</protein>
<dbReference type="CDD" id="cd18793">
    <property type="entry name" value="SF2_C_SNF"/>
    <property type="match status" value="1"/>
</dbReference>
<dbReference type="InterPro" id="IPR001650">
    <property type="entry name" value="Helicase_C-like"/>
</dbReference>
<dbReference type="InterPro" id="IPR000330">
    <property type="entry name" value="SNF2_N"/>
</dbReference>
<comment type="caution">
    <text evidence="6">The sequence shown here is derived from an EMBL/GenBank/DDBJ whole genome shotgun (WGS) entry which is preliminary data.</text>
</comment>
<dbReference type="InterPro" id="IPR049730">
    <property type="entry name" value="SNF2/RAD54-like_C"/>
</dbReference>
<gene>
    <name evidence="6" type="ORF">AAAT34_11995</name>
</gene>
<dbReference type="Proteomes" id="UP001487296">
    <property type="component" value="Unassembled WGS sequence"/>
</dbReference>
<organism evidence="6 7">
    <name type="scientific">Hallella faecis</name>
    <dbReference type="NCBI Taxonomy" id="2841596"/>
    <lineage>
        <taxon>Bacteria</taxon>
        <taxon>Pseudomonadati</taxon>
        <taxon>Bacteroidota</taxon>
        <taxon>Bacteroidia</taxon>
        <taxon>Bacteroidales</taxon>
        <taxon>Prevotellaceae</taxon>
        <taxon>Hallella</taxon>
    </lineage>
</organism>
<dbReference type="EMBL" id="JBBNFP010000077">
    <property type="protein sequence ID" value="MEQ2487757.1"/>
    <property type="molecule type" value="Genomic_DNA"/>
</dbReference>
<dbReference type="Pfam" id="PF00176">
    <property type="entry name" value="SNF2-rel_dom"/>
    <property type="match status" value="1"/>
</dbReference>
<evidence type="ECO:0000313" key="7">
    <source>
        <dbReference type="Proteomes" id="UP001487296"/>
    </source>
</evidence>
<dbReference type="InterPro" id="IPR038718">
    <property type="entry name" value="SNF2-like_sf"/>
</dbReference>
<proteinExistence type="predicted"/>
<accession>A0ABV1FTP6</accession>
<feature type="domain" description="Helicase ATP-binding" evidence="4">
    <location>
        <begin position="671"/>
        <end position="832"/>
    </location>
</feature>
<evidence type="ECO:0000256" key="1">
    <source>
        <dbReference type="ARBA" id="ARBA00022801"/>
    </source>
</evidence>
<dbReference type="PROSITE" id="PS51192">
    <property type="entry name" value="HELICASE_ATP_BIND_1"/>
    <property type="match status" value="1"/>
</dbReference>
<dbReference type="PROSITE" id="PS51194">
    <property type="entry name" value="HELICASE_CTER"/>
    <property type="match status" value="1"/>
</dbReference>
<dbReference type="SUPFAM" id="SSF52540">
    <property type="entry name" value="P-loop containing nucleoside triphosphate hydrolases"/>
    <property type="match status" value="2"/>
</dbReference>
<dbReference type="SMART" id="SM00490">
    <property type="entry name" value="HELICc"/>
    <property type="match status" value="1"/>
</dbReference>
<keyword evidence="2" id="KW-0479">Metal-binding</keyword>